<keyword evidence="3" id="KW-1185">Reference proteome</keyword>
<protein>
    <submittedName>
        <fullName evidence="2">Uncharacterized protein</fullName>
    </submittedName>
</protein>
<proteinExistence type="predicted"/>
<sequence>MFNSVTKAYEKLKSLLFDRSCNILQFNVSDKDMLIKLYKLLSDPTYDRGVFDEFLNIIVLTFAKEPVLFDTWGSIYSQFQPNNVTLSNSIVKEIKKQQTEYIKSKKYCPEGNCWEELDNDFLKNSFYTIMGTNEEHRNKSNDSEINEMHKNMRSILDKTAKAGRGDGGFFSGLLMKLLKRSALLVILISLALHIFDSVDTYNNAKSDGSRNIKLPAGHPVIPSDGGNINKCPYHQFRVKYTNCSQCHPVIKYVYDWMDEPYKYIESRAIIPAYEKVWKPYCSRAFMNGIQYGIVPAYKYSKPIIKEKVIQPIQKNVIPKAAVMYDTYAKDYVNTANENVFKPAYSTSSKYAKQAYTYLKPVTIKTKDYMINDVVKPSLPYLNKAKVRAIQYGNQFLDVLADIPYKKIMKNGASQTLRFIGATENNMEKLYVASTPYAQKYWEVLSRKSKAVMEQDNVQKIVGHPYVKTTTDAIKNIYNIWSEGTKVSYVYLTQRGPEEGGAKNWKEATDKVSIKKDIRNSIDFTKRFFKGIIEKLDREEEENIQNIQSSKVKEAKVKEANKEKEKEKRNNEEKKKEEKKKEEIPKEKIEKEAKKEKPEKKKEEVPKEKIEKEIPKEKPEKKKEEVPKEKIEKETKKEKLEKEASKKVIYDHINEQADSKKIAIEEAIIKEAKKSQESSSKKTAMEAAKTKESIKFRAKEVLKDQTKSKKPIVTESDAKQIAKEKAKIRSESKRIVKEEFQKNIAKKLAKEEARSKQTIKDHALEDTKQAVRDHYEETKKVAKDQAVKKVILKEEKQKTKQIAKERSQYTKEIAKEKNEAIKHAKEENKDNKE</sequence>
<evidence type="ECO:0000313" key="2">
    <source>
        <dbReference type="EMBL" id="ORX78751.1"/>
    </source>
</evidence>
<feature type="region of interest" description="Disordered" evidence="1">
    <location>
        <begin position="551"/>
        <end position="643"/>
    </location>
</feature>
<dbReference type="EMBL" id="MCFG01000199">
    <property type="protein sequence ID" value="ORX78751.1"/>
    <property type="molecule type" value="Genomic_DNA"/>
</dbReference>
<reference evidence="2 3" key="2">
    <citation type="submission" date="2016-08" db="EMBL/GenBank/DDBJ databases">
        <title>Pervasive Adenine N6-methylation of Active Genes in Fungi.</title>
        <authorList>
            <consortium name="DOE Joint Genome Institute"/>
            <person name="Mondo S.J."/>
            <person name="Dannebaum R.O."/>
            <person name="Kuo R.C."/>
            <person name="Labutti K."/>
            <person name="Haridas S."/>
            <person name="Kuo A."/>
            <person name="Salamov A."/>
            <person name="Ahrendt S.R."/>
            <person name="Lipzen A."/>
            <person name="Sullivan W."/>
            <person name="Andreopoulos W.B."/>
            <person name="Clum A."/>
            <person name="Lindquist E."/>
            <person name="Daum C."/>
            <person name="Ramamoorthy G.K."/>
            <person name="Gryganskyi A."/>
            <person name="Culley D."/>
            <person name="Magnuson J.K."/>
            <person name="James T.Y."/>
            <person name="O'Malley M.A."/>
            <person name="Stajich J.E."/>
            <person name="Spatafora J.W."/>
            <person name="Visel A."/>
            <person name="Grigoriev I.V."/>
        </authorList>
    </citation>
    <scope>NUCLEOTIDE SEQUENCE [LARGE SCALE GENOMIC DNA]</scope>
    <source>
        <strain evidence="2 3">S4</strain>
    </source>
</reference>
<evidence type="ECO:0000313" key="3">
    <source>
        <dbReference type="Proteomes" id="UP000193944"/>
    </source>
</evidence>
<dbReference type="Proteomes" id="UP000193944">
    <property type="component" value="Unassembled WGS sequence"/>
</dbReference>
<dbReference type="OrthoDB" id="10441733at2759"/>
<feature type="region of interest" description="Disordered" evidence="1">
    <location>
        <begin position="813"/>
        <end position="832"/>
    </location>
</feature>
<gene>
    <name evidence="2" type="ORF">BCR32DRAFT_42863</name>
</gene>
<reference evidence="2 3" key="1">
    <citation type="submission" date="2016-08" db="EMBL/GenBank/DDBJ databases">
        <title>A Parts List for Fungal Cellulosomes Revealed by Comparative Genomics.</title>
        <authorList>
            <consortium name="DOE Joint Genome Institute"/>
            <person name="Haitjema C.H."/>
            <person name="Gilmore S.P."/>
            <person name="Henske J.K."/>
            <person name="Solomon K.V."/>
            <person name="De Groot R."/>
            <person name="Kuo A."/>
            <person name="Mondo S.J."/>
            <person name="Salamov A.A."/>
            <person name="Labutti K."/>
            <person name="Zhao Z."/>
            <person name="Chiniquy J."/>
            <person name="Barry K."/>
            <person name="Brewer H.M."/>
            <person name="Purvine S.O."/>
            <person name="Wright A.T."/>
            <person name="Boxma B."/>
            <person name="Van Alen T."/>
            <person name="Hackstein J.H."/>
            <person name="Baker S.E."/>
            <person name="Grigoriev I.V."/>
            <person name="O'Malley M.A."/>
        </authorList>
    </citation>
    <scope>NUCLEOTIDE SEQUENCE [LARGE SCALE GENOMIC DNA]</scope>
    <source>
        <strain evidence="2 3">S4</strain>
    </source>
</reference>
<name>A0A1Y1WYV9_9FUNG</name>
<accession>A0A1Y1WYV9</accession>
<evidence type="ECO:0000256" key="1">
    <source>
        <dbReference type="SAM" id="MobiDB-lite"/>
    </source>
</evidence>
<comment type="caution">
    <text evidence="2">The sequence shown here is derived from an EMBL/GenBank/DDBJ whole genome shotgun (WGS) entry which is preliminary data.</text>
</comment>
<organism evidence="2 3">
    <name type="scientific">Anaeromyces robustus</name>
    <dbReference type="NCBI Taxonomy" id="1754192"/>
    <lineage>
        <taxon>Eukaryota</taxon>
        <taxon>Fungi</taxon>
        <taxon>Fungi incertae sedis</taxon>
        <taxon>Chytridiomycota</taxon>
        <taxon>Chytridiomycota incertae sedis</taxon>
        <taxon>Neocallimastigomycetes</taxon>
        <taxon>Neocallimastigales</taxon>
        <taxon>Neocallimastigaceae</taxon>
        <taxon>Anaeromyces</taxon>
    </lineage>
</organism>
<dbReference type="AlphaFoldDB" id="A0A1Y1WYV9"/>
<dbReference type="STRING" id="1754192.A0A1Y1WYV9"/>